<name>A0A367RZM6_NOSPU</name>
<dbReference type="EMBL" id="LXQE01000030">
    <property type="protein sequence ID" value="RCJ41163.1"/>
    <property type="molecule type" value="Genomic_DNA"/>
</dbReference>
<reference evidence="1 2" key="1">
    <citation type="submission" date="2016-04" db="EMBL/GenBank/DDBJ databases">
        <authorList>
            <person name="Evans L.H."/>
            <person name="Alamgir A."/>
            <person name="Owens N."/>
            <person name="Weber N.D."/>
            <person name="Virtaneva K."/>
            <person name="Barbian K."/>
            <person name="Babar A."/>
            <person name="Rosenke K."/>
        </authorList>
    </citation>
    <scope>NUCLEOTIDE SEQUENCE [LARGE SCALE GENOMIC DNA]</scope>
    <source>
        <strain evidence="1">NIES-2108</strain>
    </source>
</reference>
<proteinExistence type="predicted"/>
<protein>
    <submittedName>
        <fullName evidence="1">Uncharacterized protein</fullName>
    </submittedName>
</protein>
<gene>
    <name evidence="1" type="ORF">A6769_38675</name>
</gene>
<organism evidence="1 2">
    <name type="scientific">Nostoc punctiforme NIES-2108</name>
    <dbReference type="NCBI Taxonomy" id="1356359"/>
    <lineage>
        <taxon>Bacteria</taxon>
        <taxon>Bacillati</taxon>
        <taxon>Cyanobacteriota</taxon>
        <taxon>Cyanophyceae</taxon>
        <taxon>Nostocales</taxon>
        <taxon>Nostocaceae</taxon>
        <taxon>Nostoc</taxon>
    </lineage>
</organism>
<sequence length="290" mass="33118">MKYAKSLLYGIIVDAVTSDYQDYANWQLRCPKCGEPVHLIGASERVEHVRLAPKSKQIVLVSSAKISASFAHFKGLADEACENFNSQISKNYIEKFERINREQRLKVYNQRFLEIVGYNKSMKGCFFDNFKKVNKINNKVAKSIEQDAAKDFYSTVSQLTKLAGGARILLEGIKSDKYPLNRFDTSRAKDEEVKQFVRWVQEVDIDRQMILLEEAIAFLKTRAARAIALQLLELCFSRLIFHRPGTIDLIKISGNSIAEEDSKYRELIERCVTELVQIFALTDWAGAVGN</sequence>
<dbReference type="Proteomes" id="UP000252085">
    <property type="component" value="Unassembled WGS sequence"/>
</dbReference>
<accession>A0A367RZM6</accession>
<comment type="caution">
    <text evidence="1">The sequence shown here is derived from an EMBL/GenBank/DDBJ whole genome shotgun (WGS) entry which is preliminary data.</text>
</comment>
<evidence type="ECO:0000313" key="1">
    <source>
        <dbReference type="EMBL" id="RCJ41163.1"/>
    </source>
</evidence>
<dbReference type="AlphaFoldDB" id="A0A367RZM6"/>
<evidence type="ECO:0000313" key="2">
    <source>
        <dbReference type="Proteomes" id="UP000252085"/>
    </source>
</evidence>